<dbReference type="Proteomes" id="UP001497382">
    <property type="component" value="Unassembled WGS sequence"/>
</dbReference>
<proteinExistence type="predicted"/>
<name>A0AAV2B0B9_9ARAC</name>
<reference evidence="1 2" key="1">
    <citation type="submission" date="2024-04" db="EMBL/GenBank/DDBJ databases">
        <authorList>
            <person name="Rising A."/>
            <person name="Reimegard J."/>
            <person name="Sonavane S."/>
            <person name="Akerstrom W."/>
            <person name="Nylinder S."/>
            <person name="Hedman E."/>
            <person name="Kallberg Y."/>
        </authorList>
    </citation>
    <scope>NUCLEOTIDE SEQUENCE [LARGE SCALE GENOMIC DNA]</scope>
</reference>
<organism evidence="1 2">
    <name type="scientific">Larinioides sclopetarius</name>
    <dbReference type="NCBI Taxonomy" id="280406"/>
    <lineage>
        <taxon>Eukaryota</taxon>
        <taxon>Metazoa</taxon>
        <taxon>Ecdysozoa</taxon>
        <taxon>Arthropoda</taxon>
        <taxon>Chelicerata</taxon>
        <taxon>Arachnida</taxon>
        <taxon>Araneae</taxon>
        <taxon>Araneomorphae</taxon>
        <taxon>Entelegynae</taxon>
        <taxon>Araneoidea</taxon>
        <taxon>Araneidae</taxon>
        <taxon>Larinioides</taxon>
    </lineage>
</organism>
<protein>
    <submittedName>
        <fullName evidence="1">Uncharacterized protein</fullName>
    </submittedName>
</protein>
<evidence type="ECO:0000313" key="2">
    <source>
        <dbReference type="Proteomes" id="UP001497382"/>
    </source>
</evidence>
<dbReference type="AlphaFoldDB" id="A0AAV2B0B9"/>
<sequence length="75" mass="8451">MGTKFEFTLNLHDVFQKQKECQVPSIEKRGIEEISKQADSCYEYGGKVMNAPTNREMAEKFESICGKGLSVGDDK</sequence>
<dbReference type="EMBL" id="CAXIEN010000240">
    <property type="protein sequence ID" value="CAL1288929.1"/>
    <property type="molecule type" value="Genomic_DNA"/>
</dbReference>
<accession>A0AAV2B0B9</accession>
<gene>
    <name evidence="1" type="ORF">LARSCL_LOCUS15643</name>
</gene>
<keyword evidence="2" id="KW-1185">Reference proteome</keyword>
<comment type="caution">
    <text evidence="1">The sequence shown here is derived from an EMBL/GenBank/DDBJ whole genome shotgun (WGS) entry which is preliminary data.</text>
</comment>
<evidence type="ECO:0000313" key="1">
    <source>
        <dbReference type="EMBL" id="CAL1288929.1"/>
    </source>
</evidence>